<feature type="domain" description="Reverse transcriptase Ty1/copia-type" evidence="2">
    <location>
        <begin position="261"/>
        <end position="436"/>
    </location>
</feature>
<accession>A0AAW2XZ72</accession>
<dbReference type="InterPro" id="IPR043502">
    <property type="entry name" value="DNA/RNA_pol_sf"/>
</dbReference>
<comment type="caution">
    <text evidence="4">The sequence shown here is derived from an EMBL/GenBank/DDBJ whole genome shotgun (WGS) entry which is preliminary data.</text>
</comment>
<evidence type="ECO:0000259" key="3">
    <source>
        <dbReference type="Pfam" id="PF22936"/>
    </source>
</evidence>
<feature type="non-terminal residue" evidence="4">
    <location>
        <position position="466"/>
    </location>
</feature>
<dbReference type="AlphaFoldDB" id="A0AAW2XZ72"/>
<sequence length="466" mass="52789">MFLSSTKEIWDTLHDMYSHEKNISHVFELYEKLFSLKRDGRSVTDYFASLKGVANEILLYHPLNYDAKARHAQWEEFLVAKFLSSLDSTLRATRDSLLSVIQFPTLSNALSRVLRISTGSTLAPPLYETLLWLFEVVVHHVVARLGRRGRDSHISHGPRYFLESDQVSLSREAYERLIHQPVANSTSSTATPAPSSGVFAASHGKPWLLDSGATTHITGNKSCFTSLSMSTLSPVRLADGTRSPVSGFGTCVCSADEDMASCRWVFTLKYQADGSIDWYKARLVAKGFTQTYGNDCFETFYPVARLNSIRVLFSLEVNQDWPMYQMDINNAFLYGDLSETVFMEQPLGYVAQGENQHMVCKLKKAIYSLKQSPQARFDKFSKVINNFGFHRCQADHSVFVQRGPSGIVIVVVYVDDILISGSDIKGIEKTKEYLQQYLLPKTWDVLNISWALRLLIEKMVSLYRKK</sequence>
<dbReference type="PANTHER" id="PTHR43383:SF2">
    <property type="entry name" value="AMIDOHYDROLASE 2 FAMILY PROTEIN"/>
    <property type="match status" value="1"/>
</dbReference>
<reference evidence="4" key="1">
    <citation type="submission" date="2020-06" db="EMBL/GenBank/DDBJ databases">
        <authorList>
            <person name="Li T."/>
            <person name="Hu X."/>
            <person name="Zhang T."/>
            <person name="Song X."/>
            <person name="Zhang H."/>
            <person name="Dai N."/>
            <person name="Sheng W."/>
            <person name="Hou X."/>
            <person name="Wei L."/>
        </authorList>
    </citation>
    <scope>NUCLEOTIDE SEQUENCE</scope>
    <source>
        <strain evidence="4">KEN1</strain>
        <tissue evidence="4">Leaf</tissue>
    </source>
</reference>
<dbReference type="GO" id="GO:0004190">
    <property type="term" value="F:aspartic-type endopeptidase activity"/>
    <property type="evidence" value="ECO:0007669"/>
    <property type="project" value="UniProtKB-KW"/>
</dbReference>
<feature type="domain" description="Retrovirus-related Pol polyprotein from transposon TNT 1-94-like beta-barrel" evidence="3">
    <location>
        <begin position="207"/>
        <end position="254"/>
    </location>
</feature>
<dbReference type="SUPFAM" id="SSF56672">
    <property type="entry name" value="DNA/RNA polymerases"/>
    <property type="match status" value="1"/>
</dbReference>
<keyword evidence="1" id="KW-0645">Protease</keyword>
<dbReference type="EMBL" id="JACGWN010000002">
    <property type="protein sequence ID" value="KAL0458459.1"/>
    <property type="molecule type" value="Genomic_DNA"/>
</dbReference>
<organism evidence="4">
    <name type="scientific">Sesamum latifolium</name>
    <dbReference type="NCBI Taxonomy" id="2727402"/>
    <lineage>
        <taxon>Eukaryota</taxon>
        <taxon>Viridiplantae</taxon>
        <taxon>Streptophyta</taxon>
        <taxon>Embryophyta</taxon>
        <taxon>Tracheophyta</taxon>
        <taxon>Spermatophyta</taxon>
        <taxon>Magnoliopsida</taxon>
        <taxon>eudicotyledons</taxon>
        <taxon>Gunneridae</taxon>
        <taxon>Pentapetalae</taxon>
        <taxon>asterids</taxon>
        <taxon>lamiids</taxon>
        <taxon>Lamiales</taxon>
        <taxon>Pedaliaceae</taxon>
        <taxon>Sesamum</taxon>
    </lineage>
</organism>
<evidence type="ECO:0000259" key="2">
    <source>
        <dbReference type="Pfam" id="PF07727"/>
    </source>
</evidence>
<proteinExistence type="predicted"/>
<reference evidence="4" key="2">
    <citation type="journal article" date="2024" name="Plant">
        <title>Genomic evolution and insights into agronomic trait innovations of Sesamum species.</title>
        <authorList>
            <person name="Miao H."/>
            <person name="Wang L."/>
            <person name="Qu L."/>
            <person name="Liu H."/>
            <person name="Sun Y."/>
            <person name="Le M."/>
            <person name="Wang Q."/>
            <person name="Wei S."/>
            <person name="Zheng Y."/>
            <person name="Lin W."/>
            <person name="Duan Y."/>
            <person name="Cao H."/>
            <person name="Xiong S."/>
            <person name="Wang X."/>
            <person name="Wei L."/>
            <person name="Li C."/>
            <person name="Ma Q."/>
            <person name="Ju M."/>
            <person name="Zhao R."/>
            <person name="Li G."/>
            <person name="Mu C."/>
            <person name="Tian Q."/>
            <person name="Mei H."/>
            <person name="Zhang T."/>
            <person name="Gao T."/>
            <person name="Zhang H."/>
        </authorList>
    </citation>
    <scope>NUCLEOTIDE SEQUENCE</scope>
    <source>
        <strain evidence="4">KEN1</strain>
    </source>
</reference>
<evidence type="ECO:0000256" key="1">
    <source>
        <dbReference type="ARBA" id="ARBA00022750"/>
    </source>
</evidence>
<protein>
    <submittedName>
        <fullName evidence="4">Retrovirus-related Pol polyprotein from transposon RE1</fullName>
    </submittedName>
</protein>
<keyword evidence="1" id="KW-0064">Aspartyl protease</keyword>
<dbReference type="Pfam" id="PF07727">
    <property type="entry name" value="RVT_2"/>
    <property type="match status" value="1"/>
</dbReference>
<keyword evidence="1" id="KW-0378">Hydrolase</keyword>
<evidence type="ECO:0000313" key="4">
    <source>
        <dbReference type="EMBL" id="KAL0458459.1"/>
    </source>
</evidence>
<dbReference type="PANTHER" id="PTHR43383">
    <property type="entry name" value="NODULIN 6"/>
    <property type="match status" value="1"/>
</dbReference>
<dbReference type="Pfam" id="PF22936">
    <property type="entry name" value="Pol_BBD"/>
    <property type="match status" value="1"/>
</dbReference>
<dbReference type="InterPro" id="IPR054722">
    <property type="entry name" value="PolX-like_BBD"/>
</dbReference>
<dbReference type="InterPro" id="IPR013103">
    <property type="entry name" value="RVT_2"/>
</dbReference>
<gene>
    <name evidence="4" type="ORF">Slati_0473100</name>
</gene>
<name>A0AAW2XZ72_9LAMI</name>